<dbReference type="Pfam" id="PF05485">
    <property type="entry name" value="THAP"/>
    <property type="match status" value="1"/>
</dbReference>
<dbReference type="OrthoDB" id="6272738at2759"/>
<protein>
    <submittedName>
        <fullName evidence="9">Uncharacterized protein LOC111110217</fullName>
    </submittedName>
</protein>
<name>A0A8B8BH93_CRAVI</name>
<accession>A0A8B8BH93</accession>
<evidence type="ECO:0000256" key="4">
    <source>
        <dbReference type="ARBA" id="ARBA00022833"/>
    </source>
</evidence>
<keyword evidence="5 6" id="KW-0238">DNA-binding</keyword>
<dbReference type="GO" id="GO:0003677">
    <property type="term" value="F:DNA binding"/>
    <property type="evidence" value="ECO:0007669"/>
    <property type="project" value="UniProtKB-UniRule"/>
</dbReference>
<dbReference type="SMART" id="SM00692">
    <property type="entry name" value="DM3"/>
    <property type="match status" value="1"/>
</dbReference>
<dbReference type="PANTHER" id="PTHR23080">
    <property type="entry name" value="THAP DOMAIN PROTEIN"/>
    <property type="match status" value="1"/>
</dbReference>
<dbReference type="GeneID" id="111110217"/>
<evidence type="ECO:0000256" key="5">
    <source>
        <dbReference type="ARBA" id="ARBA00023125"/>
    </source>
</evidence>
<keyword evidence="2" id="KW-0479">Metal-binding</keyword>
<evidence type="ECO:0000313" key="9">
    <source>
        <dbReference type="RefSeq" id="XP_022302326.1"/>
    </source>
</evidence>
<gene>
    <name evidence="9" type="primary">LOC111110217</name>
</gene>
<dbReference type="Pfam" id="PF13613">
    <property type="entry name" value="HTH_Tnp_4"/>
    <property type="match status" value="1"/>
</dbReference>
<dbReference type="SMART" id="SM00980">
    <property type="entry name" value="THAP"/>
    <property type="match status" value="1"/>
</dbReference>
<dbReference type="GO" id="GO:0008270">
    <property type="term" value="F:zinc ion binding"/>
    <property type="evidence" value="ECO:0007669"/>
    <property type="project" value="UniProtKB-KW"/>
</dbReference>
<sequence length="407" mass="46519">MPSTTCIVPDCSGRGYHILPKDPVRRGQWIHAIKRGATRFKQWIPPSEFSYICRRHFTDEDYVFLTTYGTPCLQRKLKKTAVPSQFSWTKPSSSTANERKARYEKWSSSKNHTTVLVHKSNNESDIKINDIHDDAVAEVVEIPEANELTNDQWEMGAINIQSDQPRLTTVCTQTEMLSRAKYDIDDFITDDAGIHFFTSLENYLKFKFVLNTLGPAAYRLNYIYHNVGNISVENQFFLVLMKLRRATTNFELSRIFSISESTVSNIFLTWINFMNVQWKELDLWPPQELVRYFAPSGFKQTFPSTRVIIDGTEVPVKRPKNPKSQQATFSVYKNKNTVKVIVGATPGGLVSYVSPAYAGSTSDRQIIERSSLMKDCDSKDSIMADKGFNVQDLFAPYDVAINIPTFF</sequence>
<keyword evidence="8" id="KW-1185">Reference proteome</keyword>
<dbReference type="InterPro" id="IPR006612">
    <property type="entry name" value="THAP_Znf"/>
</dbReference>
<feature type="domain" description="THAP-type" evidence="7">
    <location>
        <begin position="1"/>
        <end position="86"/>
    </location>
</feature>
<evidence type="ECO:0000256" key="1">
    <source>
        <dbReference type="ARBA" id="ARBA00001968"/>
    </source>
</evidence>
<keyword evidence="4" id="KW-0862">Zinc</keyword>
<comment type="cofactor">
    <cofactor evidence="1">
        <name>a divalent metal cation</name>
        <dbReference type="ChEBI" id="CHEBI:60240"/>
    </cofactor>
</comment>
<reference evidence="8" key="1">
    <citation type="submission" date="2024-06" db="UniProtKB">
        <authorList>
            <consortium name="RefSeq"/>
        </authorList>
    </citation>
    <scope>NUCLEOTIDE SEQUENCE [LARGE SCALE GENOMIC DNA]</scope>
</reference>
<evidence type="ECO:0000256" key="6">
    <source>
        <dbReference type="PROSITE-ProRule" id="PRU00309"/>
    </source>
</evidence>
<proteinExistence type="predicted"/>
<dbReference type="Pfam" id="PF13359">
    <property type="entry name" value="DDE_Tnp_4"/>
    <property type="match status" value="1"/>
</dbReference>
<evidence type="ECO:0000313" key="8">
    <source>
        <dbReference type="Proteomes" id="UP000694844"/>
    </source>
</evidence>
<dbReference type="Proteomes" id="UP000694844">
    <property type="component" value="Chromosome 1"/>
</dbReference>
<evidence type="ECO:0000259" key="7">
    <source>
        <dbReference type="PROSITE" id="PS50950"/>
    </source>
</evidence>
<reference evidence="9" key="2">
    <citation type="submission" date="2025-08" db="UniProtKB">
        <authorList>
            <consortium name="RefSeq"/>
        </authorList>
    </citation>
    <scope>IDENTIFICATION</scope>
    <source>
        <tissue evidence="9">Whole sample</tissue>
    </source>
</reference>
<dbReference type="KEGG" id="cvn:111110217"/>
<dbReference type="InterPro" id="IPR027806">
    <property type="entry name" value="HARBI1_dom"/>
</dbReference>
<dbReference type="SUPFAM" id="SSF57716">
    <property type="entry name" value="Glucocorticoid receptor-like (DNA-binding domain)"/>
    <property type="match status" value="1"/>
</dbReference>
<keyword evidence="3 6" id="KW-0863">Zinc-finger</keyword>
<dbReference type="RefSeq" id="XP_022302326.1">
    <property type="nucleotide sequence ID" value="XM_022446618.1"/>
</dbReference>
<evidence type="ECO:0000256" key="3">
    <source>
        <dbReference type="ARBA" id="ARBA00022771"/>
    </source>
</evidence>
<dbReference type="AlphaFoldDB" id="A0A8B8BH93"/>
<dbReference type="InterPro" id="IPR027805">
    <property type="entry name" value="Transposase_HTH_dom"/>
</dbReference>
<evidence type="ECO:0000256" key="2">
    <source>
        <dbReference type="ARBA" id="ARBA00022723"/>
    </source>
</evidence>
<organism evidence="8 9">
    <name type="scientific">Crassostrea virginica</name>
    <name type="common">Eastern oyster</name>
    <dbReference type="NCBI Taxonomy" id="6565"/>
    <lineage>
        <taxon>Eukaryota</taxon>
        <taxon>Metazoa</taxon>
        <taxon>Spiralia</taxon>
        <taxon>Lophotrochozoa</taxon>
        <taxon>Mollusca</taxon>
        <taxon>Bivalvia</taxon>
        <taxon>Autobranchia</taxon>
        <taxon>Pteriomorphia</taxon>
        <taxon>Ostreida</taxon>
        <taxon>Ostreoidea</taxon>
        <taxon>Ostreidae</taxon>
        <taxon>Crassostrea</taxon>
    </lineage>
</organism>
<dbReference type="PROSITE" id="PS50950">
    <property type="entry name" value="ZF_THAP"/>
    <property type="match status" value="1"/>
</dbReference>